<dbReference type="AlphaFoldDB" id="A0A8C6MUM3"/>
<protein>
    <submittedName>
        <fullName evidence="2">Uncharacterized protein</fullName>
    </submittedName>
</protein>
<evidence type="ECO:0000313" key="3">
    <source>
        <dbReference type="Proteomes" id="UP000694415"/>
    </source>
</evidence>
<sequence>MFVLPFFVLACGDLHHAFLGLHCELLRSEVVDVQGHAPAISRLSDLRDPAAELPVERSAEGWCGQGHRRGALGGRGGQRAHVAGPPSGAEPLRPLIGQPGHPESLIEEAAVCRVPVPEWFPARAPQQREGHAALGHVLGWSRLRI</sequence>
<keyword evidence="3" id="KW-1185">Reference proteome</keyword>
<evidence type="ECO:0000256" key="1">
    <source>
        <dbReference type="SAM" id="MobiDB-lite"/>
    </source>
</evidence>
<dbReference type="Ensembl" id="ENSMSIT00000017998.1">
    <property type="protein sequence ID" value="ENSMSIP00000014165.1"/>
    <property type="gene ID" value="ENSMSIG00000012220.1"/>
</dbReference>
<dbReference type="GeneTree" id="ENSGT00900000142991"/>
<feature type="region of interest" description="Disordered" evidence="1">
    <location>
        <begin position="64"/>
        <end position="99"/>
    </location>
</feature>
<evidence type="ECO:0000313" key="2">
    <source>
        <dbReference type="Ensembl" id="ENSMSIP00000014165.1"/>
    </source>
</evidence>
<reference evidence="2" key="1">
    <citation type="submission" date="2025-08" db="UniProtKB">
        <authorList>
            <consortium name="Ensembl"/>
        </authorList>
    </citation>
    <scope>IDENTIFICATION</scope>
</reference>
<reference evidence="2" key="2">
    <citation type="submission" date="2025-09" db="UniProtKB">
        <authorList>
            <consortium name="Ensembl"/>
        </authorList>
    </citation>
    <scope>IDENTIFICATION</scope>
</reference>
<dbReference type="Proteomes" id="UP000694415">
    <property type="component" value="Unplaced"/>
</dbReference>
<accession>A0A8C6MUM3</accession>
<proteinExistence type="predicted"/>
<name>A0A8C6MUM3_MUSSI</name>
<organism evidence="2 3">
    <name type="scientific">Mus spicilegus</name>
    <name type="common">Mound-building mouse</name>
    <dbReference type="NCBI Taxonomy" id="10103"/>
    <lineage>
        <taxon>Eukaryota</taxon>
        <taxon>Metazoa</taxon>
        <taxon>Chordata</taxon>
        <taxon>Craniata</taxon>
        <taxon>Vertebrata</taxon>
        <taxon>Euteleostomi</taxon>
        <taxon>Mammalia</taxon>
        <taxon>Eutheria</taxon>
        <taxon>Euarchontoglires</taxon>
        <taxon>Glires</taxon>
        <taxon>Rodentia</taxon>
        <taxon>Myomorpha</taxon>
        <taxon>Muroidea</taxon>
        <taxon>Muridae</taxon>
        <taxon>Murinae</taxon>
        <taxon>Mus</taxon>
        <taxon>Mus</taxon>
    </lineage>
</organism>